<dbReference type="GO" id="GO:0016810">
    <property type="term" value="F:hydrolase activity, acting on carbon-nitrogen (but not peptide) bonds"/>
    <property type="evidence" value="ECO:0007669"/>
    <property type="project" value="InterPro"/>
</dbReference>
<protein>
    <recommendedName>
        <fullName evidence="15">Chitin deacetylase</fullName>
    </recommendedName>
</protein>
<reference evidence="13" key="2">
    <citation type="submission" date="2023-06" db="EMBL/GenBank/DDBJ databases">
        <authorList>
            <consortium name="Lawrence Berkeley National Laboratory"/>
            <person name="Haridas S."/>
            <person name="Hensen N."/>
            <person name="Bonometti L."/>
            <person name="Westerberg I."/>
            <person name="Brannstrom I.O."/>
            <person name="Guillou S."/>
            <person name="Cros-Aarteil S."/>
            <person name="Calhoun S."/>
            <person name="Kuo A."/>
            <person name="Mondo S."/>
            <person name="Pangilinan J."/>
            <person name="Riley R."/>
            <person name="Labutti K."/>
            <person name="Andreopoulos B."/>
            <person name="Lipzen A."/>
            <person name="Chen C."/>
            <person name="Yanf M."/>
            <person name="Daum C."/>
            <person name="Ng V."/>
            <person name="Clum A."/>
            <person name="Steindorff A."/>
            <person name="Ohm R."/>
            <person name="Martin F."/>
            <person name="Silar P."/>
            <person name="Natvig D."/>
            <person name="Lalanne C."/>
            <person name="Gautier V."/>
            <person name="Ament-Velasquez S.L."/>
            <person name="Kruys A."/>
            <person name="Hutchinson M.I."/>
            <person name="Powell A.J."/>
            <person name="Barry K."/>
            <person name="Miller A.N."/>
            <person name="Grigoriev I.V."/>
            <person name="Debuchy R."/>
            <person name="Gladieux P."/>
            <person name="Thoren M.H."/>
            <person name="Johannesson H."/>
        </authorList>
    </citation>
    <scope>NUCLEOTIDE SEQUENCE</scope>
    <source>
        <strain evidence="13">SMH4131-1</strain>
    </source>
</reference>
<dbReference type="InterPro" id="IPR018371">
    <property type="entry name" value="Chitin-binding_1_CS"/>
</dbReference>
<evidence type="ECO:0000256" key="4">
    <source>
        <dbReference type="ARBA" id="ARBA00022729"/>
    </source>
</evidence>
<feature type="signal peptide" evidence="10">
    <location>
        <begin position="1"/>
        <end position="19"/>
    </location>
</feature>
<dbReference type="CDD" id="cd10951">
    <property type="entry name" value="CE4_ClCDA_like"/>
    <property type="match status" value="1"/>
</dbReference>
<evidence type="ECO:0008006" key="15">
    <source>
        <dbReference type="Google" id="ProtNLM"/>
    </source>
</evidence>
<keyword evidence="6" id="KW-0119">Carbohydrate metabolism</keyword>
<dbReference type="PROSITE" id="PS51677">
    <property type="entry name" value="NODB"/>
    <property type="match status" value="1"/>
</dbReference>
<evidence type="ECO:0000259" key="12">
    <source>
        <dbReference type="PROSITE" id="PS51677"/>
    </source>
</evidence>
<sequence length="560" mass="58871">MKLSSTLLAASFGLAAAHGDHEGQHIPKIVGGRKLLADIRMRRAMANPEPVAARKPVTFNSQSENLVKRQGGVDGQCGAGVGSCAAGYCCSSEGWCGKSADYCSAPDCQLNYGSGCDGNKKPPGLDTAEIRRTKVGTALYGGAGIYDCVTDGDIALTFDDGPYLYTNDLLDKLKSYGAKATFFMTGNNLGKGMINDPTSIYPAIIRRMHAEGHQIASHTWSHQNASQLTNTQFTNQMVWNEIAINSILGFFPTYMRPPYSICEKNCQNILSTLGYHAIYFDLDTAGYLNDSPSKIQASKNIWDQAIKNSDPSTDSFLQIEHDIHQQTVYNLTDYILTSLLSNGYKSVTVGECLGDPAANWYRSGPAGSVSSVAPISSTSIRPTSTSTSTTTATRNTRSTTLGSPTATATVSVSKDGSCGKGVTCTGSRFGICCSSLGFCGSTDDYCLADNGCQAAFGSCSGSASSTGYSCYPSSAHIHPDDPPPSPLAPHSLPTSTSTTSAVAQPTGLVITTDGLCGKDVGETCAGSSFGTCCGPYNKCASNTISCLAILGCQKEYGYCI</sequence>
<evidence type="ECO:0000313" key="14">
    <source>
        <dbReference type="Proteomes" id="UP001286456"/>
    </source>
</evidence>
<evidence type="ECO:0000256" key="9">
    <source>
        <dbReference type="SAM" id="MobiDB-lite"/>
    </source>
</evidence>
<dbReference type="CDD" id="cd11618">
    <property type="entry name" value="ChtBD1_1"/>
    <property type="match status" value="1"/>
</dbReference>
<evidence type="ECO:0000256" key="7">
    <source>
        <dbReference type="ARBA" id="ARBA00023285"/>
    </source>
</evidence>
<feature type="domain" description="NodB homology" evidence="12">
    <location>
        <begin position="152"/>
        <end position="347"/>
    </location>
</feature>
<feature type="compositionally biased region" description="Low complexity" evidence="9">
    <location>
        <begin position="488"/>
        <end position="500"/>
    </location>
</feature>
<dbReference type="PANTHER" id="PTHR46471">
    <property type="entry name" value="CHITIN DEACETYLASE"/>
    <property type="match status" value="1"/>
</dbReference>
<dbReference type="SUPFAM" id="SSF57016">
    <property type="entry name" value="Plant lectins/antimicrobial peptides"/>
    <property type="match status" value="2"/>
</dbReference>
<dbReference type="GO" id="GO:0005975">
    <property type="term" value="P:carbohydrate metabolic process"/>
    <property type="evidence" value="ECO:0007669"/>
    <property type="project" value="InterPro"/>
</dbReference>
<dbReference type="PROSITE" id="PS50941">
    <property type="entry name" value="CHIT_BIND_I_2"/>
    <property type="match status" value="2"/>
</dbReference>
<feature type="domain" description="Chitin-binding type-1" evidence="11">
    <location>
        <begin position="74"/>
        <end position="118"/>
    </location>
</feature>
<feature type="region of interest" description="Disordered" evidence="9">
    <location>
        <begin position="372"/>
        <end position="407"/>
    </location>
</feature>
<feature type="disulfide bond" evidence="8">
    <location>
        <begin position="418"/>
        <end position="433"/>
    </location>
</feature>
<evidence type="ECO:0000256" key="6">
    <source>
        <dbReference type="ARBA" id="ARBA00023277"/>
    </source>
</evidence>
<keyword evidence="4 10" id="KW-0732">Signal</keyword>
<dbReference type="GO" id="GO:0046872">
    <property type="term" value="F:metal ion binding"/>
    <property type="evidence" value="ECO:0007669"/>
    <property type="project" value="UniProtKB-KW"/>
</dbReference>
<dbReference type="Pfam" id="PF01522">
    <property type="entry name" value="Polysacc_deac_1"/>
    <property type="match status" value="1"/>
</dbReference>
<keyword evidence="8" id="KW-1015">Disulfide bond</keyword>
<evidence type="ECO:0000256" key="1">
    <source>
        <dbReference type="ARBA" id="ARBA00001941"/>
    </source>
</evidence>
<dbReference type="Proteomes" id="UP001286456">
    <property type="component" value="Unassembled WGS sequence"/>
</dbReference>
<evidence type="ECO:0000256" key="10">
    <source>
        <dbReference type="SAM" id="SignalP"/>
    </source>
</evidence>
<feature type="disulfide bond" evidence="8">
    <location>
        <begin position="432"/>
        <end position="446"/>
    </location>
</feature>
<organism evidence="13 14">
    <name type="scientific">Cercophora scortea</name>
    <dbReference type="NCBI Taxonomy" id="314031"/>
    <lineage>
        <taxon>Eukaryota</taxon>
        <taxon>Fungi</taxon>
        <taxon>Dikarya</taxon>
        <taxon>Ascomycota</taxon>
        <taxon>Pezizomycotina</taxon>
        <taxon>Sordariomycetes</taxon>
        <taxon>Sordariomycetidae</taxon>
        <taxon>Sordariales</taxon>
        <taxon>Lasiosphaeriaceae</taxon>
        <taxon>Cercophora</taxon>
    </lineage>
</organism>
<evidence type="ECO:0000256" key="8">
    <source>
        <dbReference type="PROSITE-ProRule" id="PRU00261"/>
    </source>
</evidence>
<feature type="domain" description="Chitin-binding type-1" evidence="11">
    <location>
        <begin position="415"/>
        <end position="461"/>
    </location>
</feature>
<dbReference type="SMART" id="SM00270">
    <property type="entry name" value="ChtBD1"/>
    <property type="match status" value="2"/>
</dbReference>
<dbReference type="EMBL" id="JAUEPO010000002">
    <property type="protein sequence ID" value="KAK3333988.1"/>
    <property type="molecule type" value="Genomic_DNA"/>
</dbReference>
<dbReference type="PROSITE" id="PS00026">
    <property type="entry name" value="CHIT_BIND_I_1"/>
    <property type="match status" value="1"/>
</dbReference>
<comment type="caution">
    <text evidence="13">The sequence shown here is derived from an EMBL/GenBank/DDBJ whole genome shotgun (WGS) entry which is preliminary data.</text>
</comment>
<keyword evidence="14" id="KW-1185">Reference proteome</keyword>
<gene>
    <name evidence="13" type="ORF">B0T19DRAFT_353773</name>
</gene>
<dbReference type="InterPro" id="IPR001002">
    <property type="entry name" value="Chitin-bd_1"/>
</dbReference>
<feature type="region of interest" description="Disordered" evidence="9">
    <location>
        <begin position="480"/>
        <end position="500"/>
    </location>
</feature>
<keyword evidence="7" id="KW-0170">Cobalt</keyword>
<dbReference type="SUPFAM" id="SSF88713">
    <property type="entry name" value="Glycoside hydrolase/deacetylase"/>
    <property type="match status" value="1"/>
</dbReference>
<feature type="disulfide bond" evidence="8">
    <location>
        <begin position="84"/>
        <end position="96"/>
    </location>
</feature>
<evidence type="ECO:0000313" key="13">
    <source>
        <dbReference type="EMBL" id="KAK3333988.1"/>
    </source>
</evidence>
<evidence type="ECO:0000256" key="3">
    <source>
        <dbReference type="ARBA" id="ARBA00022723"/>
    </source>
</evidence>
<dbReference type="InterPro" id="IPR036861">
    <property type="entry name" value="Endochitinase-like_sf"/>
</dbReference>
<comment type="cofactor">
    <cofactor evidence="1">
        <name>Co(2+)</name>
        <dbReference type="ChEBI" id="CHEBI:48828"/>
    </cofactor>
</comment>
<dbReference type="PANTHER" id="PTHR46471:SF2">
    <property type="entry name" value="CHITIN DEACETYLASE-RELATED"/>
    <property type="match status" value="1"/>
</dbReference>
<keyword evidence="5" id="KW-0378">Hydrolase</keyword>
<evidence type="ECO:0000259" key="11">
    <source>
        <dbReference type="PROSITE" id="PS50941"/>
    </source>
</evidence>
<dbReference type="AlphaFoldDB" id="A0AAE0IZA5"/>
<comment type="caution">
    <text evidence="8">Lacks conserved residue(s) required for the propagation of feature annotation.</text>
</comment>
<proteinExistence type="predicted"/>
<dbReference type="InterPro" id="IPR002509">
    <property type="entry name" value="NODB_dom"/>
</dbReference>
<evidence type="ECO:0000256" key="2">
    <source>
        <dbReference type="ARBA" id="ARBA00022669"/>
    </source>
</evidence>
<name>A0AAE0IZA5_9PEZI</name>
<evidence type="ECO:0000256" key="5">
    <source>
        <dbReference type="ARBA" id="ARBA00022801"/>
    </source>
</evidence>
<dbReference type="InterPro" id="IPR011330">
    <property type="entry name" value="Glyco_hydro/deAcase_b/a-brl"/>
</dbReference>
<keyword evidence="3" id="KW-0479">Metal-binding</keyword>
<reference evidence="13" key="1">
    <citation type="journal article" date="2023" name="Mol. Phylogenet. Evol.">
        <title>Genome-scale phylogeny and comparative genomics of the fungal order Sordariales.</title>
        <authorList>
            <person name="Hensen N."/>
            <person name="Bonometti L."/>
            <person name="Westerberg I."/>
            <person name="Brannstrom I.O."/>
            <person name="Guillou S."/>
            <person name="Cros-Aarteil S."/>
            <person name="Calhoun S."/>
            <person name="Haridas S."/>
            <person name="Kuo A."/>
            <person name="Mondo S."/>
            <person name="Pangilinan J."/>
            <person name="Riley R."/>
            <person name="LaButti K."/>
            <person name="Andreopoulos B."/>
            <person name="Lipzen A."/>
            <person name="Chen C."/>
            <person name="Yan M."/>
            <person name="Daum C."/>
            <person name="Ng V."/>
            <person name="Clum A."/>
            <person name="Steindorff A."/>
            <person name="Ohm R.A."/>
            <person name="Martin F."/>
            <person name="Silar P."/>
            <person name="Natvig D.O."/>
            <person name="Lalanne C."/>
            <person name="Gautier V."/>
            <person name="Ament-Velasquez S.L."/>
            <person name="Kruys A."/>
            <person name="Hutchinson M.I."/>
            <person name="Powell A.J."/>
            <person name="Barry K."/>
            <person name="Miller A.N."/>
            <person name="Grigoriev I.V."/>
            <person name="Debuchy R."/>
            <person name="Gladieux P."/>
            <person name="Hiltunen Thoren M."/>
            <person name="Johannesson H."/>
        </authorList>
    </citation>
    <scope>NUCLEOTIDE SEQUENCE</scope>
    <source>
        <strain evidence="13">SMH4131-1</strain>
    </source>
</reference>
<keyword evidence="2 8" id="KW-0147">Chitin-binding</keyword>
<feature type="chain" id="PRO_5042164804" description="Chitin deacetylase" evidence="10">
    <location>
        <begin position="20"/>
        <end position="560"/>
    </location>
</feature>
<dbReference type="Gene3D" id="3.30.60.10">
    <property type="entry name" value="Endochitinase-like"/>
    <property type="match status" value="2"/>
</dbReference>
<dbReference type="GO" id="GO:0008061">
    <property type="term" value="F:chitin binding"/>
    <property type="evidence" value="ECO:0007669"/>
    <property type="project" value="UniProtKB-UniRule"/>
</dbReference>
<accession>A0AAE0IZA5</accession>
<feature type="compositionally biased region" description="Low complexity" evidence="9">
    <location>
        <begin position="372"/>
        <end position="400"/>
    </location>
</feature>
<feature type="disulfide bond" evidence="8">
    <location>
        <begin position="89"/>
        <end position="103"/>
    </location>
</feature>
<dbReference type="Gene3D" id="3.20.20.370">
    <property type="entry name" value="Glycoside hydrolase/deacetylase"/>
    <property type="match status" value="1"/>
</dbReference>